<keyword evidence="1" id="KW-0812">Transmembrane</keyword>
<comment type="caution">
    <text evidence="2">The sequence shown here is derived from an EMBL/GenBank/DDBJ whole genome shotgun (WGS) entry which is preliminary data.</text>
</comment>
<protein>
    <submittedName>
        <fullName evidence="2">Uncharacterized protein</fullName>
    </submittedName>
</protein>
<gene>
    <name evidence="2" type="ORF">H4O21_21465</name>
</gene>
<organism evidence="2 3">
    <name type="scientific">Oceanospirillum sediminis</name>
    <dbReference type="NCBI Taxonomy" id="2760088"/>
    <lineage>
        <taxon>Bacteria</taxon>
        <taxon>Pseudomonadati</taxon>
        <taxon>Pseudomonadota</taxon>
        <taxon>Gammaproteobacteria</taxon>
        <taxon>Oceanospirillales</taxon>
        <taxon>Oceanospirillaceae</taxon>
        <taxon>Oceanospirillum</taxon>
    </lineage>
</organism>
<feature type="transmembrane region" description="Helical" evidence="1">
    <location>
        <begin position="20"/>
        <end position="43"/>
    </location>
</feature>
<dbReference type="EMBL" id="JACJFM010000046">
    <property type="protein sequence ID" value="MBB1489184.1"/>
    <property type="molecule type" value="Genomic_DNA"/>
</dbReference>
<keyword evidence="1" id="KW-0472">Membrane</keyword>
<evidence type="ECO:0000313" key="2">
    <source>
        <dbReference type="EMBL" id="MBB1489184.1"/>
    </source>
</evidence>
<keyword evidence="1" id="KW-1133">Transmembrane helix</keyword>
<dbReference type="RefSeq" id="WP_182811025.1">
    <property type="nucleotide sequence ID" value="NZ_JACJFM010000046.1"/>
</dbReference>
<dbReference type="AlphaFoldDB" id="A0A839IX37"/>
<accession>A0A839IX37</accession>
<sequence>MLKSKGSELMKKLTDRPEALIVLFFKSMGMGIILYTLISMVFFSTTRHEIDMFSDIVLVAMGSGMLLMSNVWRDL</sequence>
<reference evidence="2 3" key="1">
    <citation type="submission" date="2020-08" db="EMBL/GenBank/DDBJ databases">
        <title>Oceanospirillum sp. nov. isolated from marine sediment.</title>
        <authorList>
            <person name="Ji X."/>
        </authorList>
    </citation>
    <scope>NUCLEOTIDE SEQUENCE [LARGE SCALE GENOMIC DNA]</scope>
    <source>
        <strain evidence="2 3">D5</strain>
    </source>
</reference>
<proteinExistence type="predicted"/>
<evidence type="ECO:0000313" key="3">
    <source>
        <dbReference type="Proteomes" id="UP000565262"/>
    </source>
</evidence>
<dbReference type="Proteomes" id="UP000565262">
    <property type="component" value="Unassembled WGS sequence"/>
</dbReference>
<name>A0A839IX37_9GAMM</name>
<keyword evidence="3" id="KW-1185">Reference proteome</keyword>
<evidence type="ECO:0000256" key="1">
    <source>
        <dbReference type="SAM" id="Phobius"/>
    </source>
</evidence>
<feature type="transmembrane region" description="Helical" evidence="1">
    <location>
        <begin position="55"/>
        <end position="72"/>
    </location>
</feature>